<dbReference type="EMBL" id="JASPKY010000301">
    <property type="protein sequence ID" value="KAK9709823.1"/>
    <property type="molecule type" value="Genomic_DNA"/>
</dbReference>
<accession>A0AAW1JZP8</accession>
<protein>
    <submittedName>
        <fullName evidence="1">Uncharacterized protein</fullName>
    </submittedName>
</protein>
<name>A0AAW1JZP8_POPJA</name>
<keyword evidence="2" id="KW-1185">Reference proteome</keyword>
<dbReference type="AlphaFoldDB" id="A0AAW1JZP8"/>
<gene>
    <name evidence="1" type="ORF">QE152_g26390</name>
</gene>
<reference evidence="1 2" key="1">
    <citation type="journal article" date="2024" name="BMC Genomics">
        <title>De novo assembly and annotation of Popillia japonica's genome with initial clues to its potential as an invasive pest.</title>
        <authorList>
            <person name="Cucini C."/>
            <person name="Boschi S."/>
            <person name="Funari R."/>
            <person name="Cardaioli E."/>
            <person name="Iannotti N."/>
            <person name="Marturano G."/>
            <person name="Paoli F."/>
            <person name="Bruttini M."/>
            <person name="Carapelli A."/>
            <person name="Frati F."/>
            <person name="Nardi F."/>
        </authorList>
    </citation>
    <scope>NUCLEOTIDE SEQUENCE [LARGE SCALE GENOMIC DNA]</scope>
    <source>
        <strain evidence="1">DMR45628</strain>
    </source>
</reference>
<evidence type="ECO:0000313" key="1">
    <source>
        <dbReference type="EMBL" id="KAK9709823.1"/>
    </source>
</evidence>
<comment type="caution">
    <text evidence="1">The sequence shown here is derived from an EMBL/GenBank/DDBJ whole genome shotgun (WGS) entry which is preliminary data.</text>
</comment>
<evidence type="ECO:0000313" key="2">
    <source>
        <dbReference type="Proteomes" id="UP001458880"/>
    </source>
</evidence>
<organism evidence="1 2">
    <name type="scientific">Popillia japonica</name>
    <name type="common">Japanese beetle</name>
    <dbReference type="NCBI Taxonomy" id="7064"/>
    <lineage>
        <taxon>Eukaryota</taxon>
        <taxon>Metazoa</taxon>
        <taxon>Ecdysozoa</taxon>
        <taxon>Arthropoda</taxon>
        <taxon>Hexapoda</taxon>
        <taxon>Insecta</taxon>
        <taxon>Pterygota</taxon>
        <taxon>Neoptera</taxon>
        <taxon>Endopterygota</taxon>
        <taxon>Coleoptera</taxon>
        <taxon>Polyphaga</taxon>
        <taxon>Scarabaeiformia</taxon>
        <taxon>Scarabaeidae</taxon>
        <taxon>Rutelinae</taxon>
        <taxon>Popillia</taxon>
    </lineage>
</organism>
<dbReference type="Proteomes" id="UP001458880">
    <property type="component" value="Unassembled WGS sequence"/>
</dbReference>
<proteinExistence type="predicted"/>
<sequence length="79" mass="9568">MTDERSYRGADAHLDQLTETNKIEEEWRTDERSYRGADAHLDQLTETNKIEEEWRQREIVVQKTLEIYLEEKVKGREEE</sequence>